<accession>A2Q3W3</accession>
<proteinExistence type="predicted"/>
<protein>
    <submittedName>
        <fullName evidence="1">Uncharacterized protein</fullName>
    </submittedName>
</protein>
<name>A2Q3W3_MEDTR</name>
<sequence>MLNIVDLVLVYNSSEPTDGPNRKLSWFVGVGQKEWISFSSDFPGGMMESGLMWIFFRYNLVGWRCFYSG</sequence>
<gene>
    <name evidence="1" type="ORF">MtrDRAFT_AC155890g13v2</name>
</gene>
<reference evidence="1" key="1">
    <citation type="submission" date="2005-05" db="EMBL/GenBank/DDBJ databases">
        <authorList>
            <person name="Town C.D."/>
        </authorList>
    </citation>
    <scope>NUCLEOTIDE SEQUENCE</scope>
</reference>
<evidence type="ECO:0000313" key="1">
    <source>
        <dbReference type="EMBL" id="ABN08313.1"/>
    </source>
</evidence>
<dbReference type="AlphaFoldDB" id="A2Q3W3"/>
<dbReference type="EMBL" id="AC155890">
    <property type="protein sequence ID" value="ABN08313.1"/>
    <property type="molecule type" value="Genomic_DNA"/>
</dbReference>
<reference evidence="1" key="2">
    <citation type="submission" date="2007-03" db="EMBL/GenBank/DDBJ databases">
        <authorList>
            <consortium name="The International Medicago Genome Annotation Group"/>
        </authorList>
    </citation>
    <scope>NUCLEOTIDE SEQUENCE</scope>
</reference>
<organism evidence="1">
    <name type="scientific">Medicago truncatula</name>
    <name type="common">Barrel medic</name>
    <name type="synonym">Medicago tribuloides</name>
    <dbReference type="NCBI Taxonomy" id="3880"/>
    <lineage>
        <taxon>Eukaryota</taxon>
        <taxon>Viridiplantae</taxon>
        <taxon>Streptophyta</taxon>
        <taxon>Embryophyta</taxon>
        <taxon>Tracheophyta</taxon>
        <taxon>Spermatophyta</taxon>
        <taxon>Magnoliopsida</taxon>
        <taxon>eudicotyledons</taxon>
        <taxon>Gunneridae</taxon>
        <taxon>Pentapetalae</taxon>
        <taxon>rosids</taxon>
        <taxon>fabids</taxon>
        <taxon>Fabales</taxon>
        <taxon>Fabaceae</taxon>
        <taxon>Papilionoideae</taxon>
        <taxon>50 kb inversion clade</taxon>
        <taxon>NPAAA clade</taxon>
        <taxon>Hologalegina</taxon>
        <taxon>IRL clade</taxon>
        <taxon>Trifolieae</taxon>
        <taxon>Medicago</taxon>
    </lineage>
</organism>